<evidence type="ECO:0000259" key="3">
    <source>
        <dbReference type="SMART" id="SM01217"/>
    </source>
</evidence>
<keyword evidence="4" id="KW-0326">Glycosidase</keyword>
<dbReference type="InterPro" id="IPR026891">
    <property type="entry name" value="Fn3-like"/>
</dbReference>
<dbReference type="InterPro" id="IPR017853">
    <property type="entry name" value="GH"/>
</dbReference>
<dbReference type="GO" id="GO:0008422">
    <property type="term" value="F:beta-glucosidase activity"/>
    <property type="evidence" value="ECO:0007669"/>
    <property type="project" value="UniProtKB-EC"/>
</dbReference>
<dbReference type="PRINTS" id="PR00133">
    <property type="entry name" value="GLHYDRLASE3"/>
</dbReference>
<sequence>MATTSTVGQGAGIPSGWMPAKGASQAEIDALVTRVLAELRLDEKVAMMSGKGFFDALAEDDRIWGARPYRAGGGAERLGIPPLMFTDGPRGVTRVGSTCFPCTMARGATFDAALERRVGEVMGVEARAQDCNFSGAVCINLLRHPAWGRAQETYGEDPWHLGVMGAAMGTGIQAHNVIATVKHFALNSMENARFKVNVTADARAMHEVYLPHFKHCLDAGVATVMTAYNKVNGEFCGQSRALLTDVLRGEWGFEGFVHSDWVRGVHKVYGAAAGLDVENPEPLVFGEKLVAAVEAGTVEPEVIDQACRRILTTQFRFAALEDPLEGYSKDLIAQDSHRALAREVAEKCAVLLENDGTLPLRREKVRKLAVLGTLADMENTGDNGSSRVRTPYVITPLQGLRAMLGNEAVVYAGGEDIDAAKQVAADADAVVVVAGFTAKEEGEYIIGDIALGADGKPGRPSISKEPIGGDRLSLGLPEHQVALIRAAAASGKPVVVVLVAGSAVLVEEWREEAGAILMSFYAGMEGGHALASLLFGEVSPSGKLPFTVAREAGDYPFFDRDAEAIEYGRWHGYTKFDREEITPRYAFGHGLSYARFAYRGLMARVVDGAIEVSVAVRNDGDMAAEEVVQCYVGAPGVEAEQPAKLLRGFERVALAPGETKVVQLAVALESLRWRDPATHGWRLEGGDYRVLVGGASDTLIETRVTL</sequence>
<dbReference type="EC" id="3.2.1.21" evidence="4"/>
<proteinExistence type="inferred from homology"/>
<dbReference type="Gene3D" id="2.60.40.10">
    <property type="entry name" value="Immunoglobulins"/>
    <property type="match status" value="1"/>
</dbReference>
<dbReference type="PANTHER" id="PTHR42715">
    <property type="entry name" value="BETA-GLUCOSIDASE"/>
    <property type="match status" value="1"/>
</dbReference>
<dbReference type="InterPro" id="IPR001764">
    <property type="entry name" value="Glyco_hydro_3_N"/>
</dbReference>
<evidence type="ECO:0000313" key="5">
    <source>
        <dbReference type="Proteomes" id="UP000557392"/>
    </source>
</evidence>
<evidence type="ECO:0000313" key="4">
    <source>
        <dbReference type="EMBL" id="MBB4101084.1"/>
    </source>
</evidence>
<dbReference type="InterPro" id="IPR050288">
    <property type="entry name" value="Cellulose_deg_GH3"/>
</dbReference>
<dbReference type="Gene3D" id="3.40.50.1700">
    <property type="entry name" value="Glycoside hydrolase family 3 C-terminal domain"/>
    <property type="match status" value="1"/>
</dbReference>
<dbReference type="InterPro" id="IPR013783">
    <property type="entry name" value="Ig-like_fold"/>
</dbReference>
<comment type="similarity">
    <text evidence="1">Belongs to the glycosyl hydrolase 3 family.</text>
</comment>
<dbReference type="Pfam" id="PF00933">
    <property type="entry name" value="Glyco_hydro_3"/>
    <property type="match status" value="1"/>
</dbReference>
<name>A0A7W6JWY6_9SPHN</name>
<dbReference type="Proteomes" id="UP000557392">
    <property type="component" value="Unassembled WGS sequence"/>
</dbReference>
<dbReference type="Gene3D" id="3.20.20.300">
    <property type="entry name" value="Glycoside hydrolase, family 3, N-terminal domain"/>
    <property type="match status" value="1"/>
</dbReference>
<dbReference type="Pfam" id="PF01915">
    <property type="entry name" value="Glyco_hydro_3_C"/>
    <property type="match status" value="1"/>
</dbReference>
<dbReference type="SMART" id="SM01217">
    <property type="entry name" value="Fn3_like"/>
    <property type="match status" value="1"/>
</dbReference>
<gene>
    <name evidence="4" type="ORF">GGR46_004674</name>
</gene>
<evidence type="ECO:0000256" key="1">
    <source>
        <dbReference type="ARBA" id="ARBA00005336"/>
    </source>
</evidence>
<dbReference type="InterPro" id="IPR002772">
    <property type="entry name" value="Glyco_hydro_3_C"/>
</dbReference>
<dbReference type="SUPFAM" id="SSF52279">
    <property type="entry name" value="Beta-D-glucan exohydrolase, C-terminal domain"/>
    <property type="match status" value="1"/>
</dbReference>
<dbReference type="Pfam" id="PF14310">
    <property type="entry name" value="Fn3-like"/>
    <property type="match status" value="1"/>
</dbReference>
<comment type="caution">
    <text evidence="4">The sequence shown here is derived from an EMBL/GenBank/DDBJ whole genome shotgun (WGS) entry which is preliminary data.</text>
</comment>
<dbReference type="EMBL" id="JACIEH010000005">
    <property type="protein sequence ID" value="MBB4101084.1"/>
    <property type="molecule type" value="Genomic_DNA"/>
</dbReference>
<keyword evidence="5" id="KW-1185">Reference proteome</keyword>
<accession>A0A7W6JWY6</accession>
<reference evidence="4 5" key="1">
    <citation type="submission" date="2020-08" db="EMBL/GenBank/DDBJ databases">
        <title>Genomic Encyclopedia of Type Strains, Phase IV (KMG-IV): sequencing the most valuable type-strain genomes for metagenomic binning, comparative biology and taxonomic classification.</title>
        <authorList>
            <person name="Goeker M."/>
        </authorList>
    </citation>
    <scope>NUCLEOTIDE SEQUENCE [LARGE SCALE GENOMIC DNA]</scope>
    <source>
        <strain evidence="4 5">DSM 101806</strain>
    </source>
</reference>
<keyword evidence="2 4" id="KW-0378">Hydrolase</keyword>
<dbReference type="SUPFAM" id="SSF51445">
    <property type="entry name" value="(Trans)glycosidases"/>
    <property type="match status" value="1"/>
</dbReference>
<protein>
    <submittedName>
        <fullName evidence="4">Beta-glucosidase</fullName>
        <ecNumber evidence="4">3.2.1.21</ecNumber>
    </submittedName>
</protein>
<evidence type="ECO:0000256" key="2">
    <source>
        <dbReference type="ARBA" id="ARBA00022801"/>
    </source>
</evidence>
<organism evidence="4 5">
    <name type="scientific">Sphingomonas kyeonggiensis</name>
    <dbReference type="NCBI Taxonomy" id="1268553"/>
    <lineage>
        <taxon>Bacteria</taxon>
        <taxon>Pseudomonadati</taxon>
        <taxon>Pseudomonadota</taxon>
        <taxon>Alphaproteobacteria</taxon>
        <taxon>Sphingomonadales</taxon>
        <taxon>Sphingomonadaceae</taxon>
        <taxon>Sphingomonas</taxon>
    </lineage>
</organism>
<dbReference type="RefSeq" id="WP_184000452.1">
    <property type="nucleotide sequence ID" value="NZ_JACIEH010000005.1"/>
</dbReference>
<dbReference type="AlphaFoldDB" id="A0A7W6JWY6"/>
<dbReference type="GO" id="GO:0009251">
    <property type="term" value="P:glucan catabolic process"/>
    <property type="evidence" value="ECO:0007669"/>
    <property type="project" value="TreeGrafter"/>
</dbReference>
<feature type="domain" description="Fibronectin type III-like" evidence="3">
    <location>
        <begin position="626"/>
        <end position="696"/>
    </location>
</feature>
<dbReference type="PANTHER" id="PTHR42715:SF3">
    <property type="entry name" value="BETA-GLUCOSIDASE B-RELATED"/>
    <property type="match status" value="1"/>
</dbReference>
<dbReference type="InterPro" id="IPR036962">
    <property type="entry name" value="Glyco_hydro_3_N_sf"/>
</dbReference>
<dbReference type="InterPro" id="IPR036881">
    <property type="entry name" value="Glyco_hydro_3_C_sf"/>
</dbReference>